<evidence type="ECO:0000256" key="8">
    <source>
        <dbReference type="SAM" id="SignalP"/>
    </source>
</evidence>
<dbReference type="InterPro" id="IPR023997">
    <property type="entry name" value="TonB-dep_OMP_SusC/RagA_CS"/>
</dbReference>
<evidence type="ECO:0000259" key="9">
    <source>
        <dbReference type="Pfam" id="PF07715"/>
    </source>
</evidence>
<dbReference type="FunFam" id="2.170.130.10:FF:000003">
    <property type="entry name" value="SusC/RagA family TonB-linked outer membrane protein"/>
    <property type="match status" value="1"/>
</dbReference>
<dbReference type="SUPFAM" id="SSF56935">
    <property type="entry name" value="Porins"/>
    <property type="match status" value="1"/>
</dbReference>
<evidence type="ECO:0000256" key="5">
    <source>
        <dbReference type="ARBA" id="ARBA00023136"/>
    </source>
</evidence>
<dbReference type="SUPFAM" id="SSF49464">
    <property type="entry name" value="Carboxypeptidase regulatory domain-like"/>
    <property type="match status" value="1"/>
</dbReference>
<dbReference type="NCBIfam" id="TIGR04057">
    <property type="entry name" value="SusC_RagA_signa"/>
    <property type="match status" value="1"/>
</dbReference>
<sequence>MLVFKRKFHNRFCFLSLLLLISFSLFAQNRTVTGTVVNATDNTPLAGVSVTEQASSKGTSTDKDGKFSLTVTKAKPVLVFSSVGFQSFTLAWDGSADISVKLESSASTLQDVVVVGYGTQKKVNQTGATQTLKLDDAVNQPVTNSGQLMYGKFSGVQLTQSSGLPGADGSSINIRGIGTFGSSTPLLVIDNIQYSGLEVFNNLAPSDIESISVLKDASASAIYGARGANGVIVVTTKKGKSGAMSVIYNSYIGMQEVTVVPRYLDAINYATLKNEADINRNGPSAALRYSAADISAISNRLSPDQYANTNWANEILRRAPLQNHYIAFSGGNDKTTYRTSLGYQRQEAVVKGKFQSERFNLSLNLNSKIKEWLTISNVTNAYWAIFKGPQGGADAITGETGIINQFQRSAPTVPVFYSNGKYGTVDGSYLKANNPSFPITNPLQRGFLGNYKSDDINIADRFGIKVDFTKSLSFETAGSLNLAYGMVSNFTPTNDNYDWAGNVVTGTSVNSLNNNTSFNYRLLNENLLRYNKNFTGDHDLSVLLGHSVIYNRNDGFSGSLQGFPTNDIEEFDGGGVLNPAVSGSVAEEALQSFFTRVNYIYKSKYLLELNFRRDGSSKFGSTNKYGNFPSASAGWRINREKFIERIKWISDLKLRASWGITGNDNISNYIFDQTYGSSNIDYFLGTATVVPGVALTRLANPTITWETVEQYDIGLDAGLFRNRLSVTADYFKRTSTDVLYANFPIPATIGVTNLAAQNAASMVNSGWEISVNFRNSHKTFNYSVGGSLSLFADNNVTGLGKDGAPTVTVENIITIGVPFNAYYGLKVIGIFQTTDEVTNSPRQFGSTTTGPGDFKYADLSGPEGKPDGIIDDRDRTVIGNPFPKAIYNFNTNLSYMGIDLNILFEGLNRVDRLLNDNGQLPFEGDRNNALTYWTGRWTTSNTASKLPRLGGQNNQRVSDFYIEDASYLRLRNIEIGYTIPDGIIRKAGISKLRFYVSGQNILTFTKMKNFDPERARGGNTDQLAPLNKVYTIGLNLKF</sequence>
<accession>A0A4Q1CLZ9</accession>
<dbReference type="Gene3D" id="2.60.40.1120">
    <property type="entry name" value="Carboxypeptidase-like, regulatory domain"/>
    <property type="match status" value="1"/>
</dbReference>
<gene>
    <name evidence="10" type="ORF">ESA94_01025</name>
</gene>
<dbReference type="EMBL" id="SDHW01000001">
    <property type="protein sequence ID" value="RXK61629.1"/>
    <property type="molecule type" value="Genomic_DNA"/>
</dbReference>
<feature type="signal peptide" evidence="8">
    <location>
        <begin position="1"/>
        <end position="27"/>
    </location>
</feature>
<keyword evidence="10" id="KW-0675">Receptor</keyword>
<dbReference type="Gene3D" id="2.170.130.10">
    <property type="entry name" value="TonB-dependent receptor, plug domain"/>
    <property type="match status" value="1"/>
</dbReference>
<dbReference type="GO" id="GO:0009279">
    <property type="term" value="C:cell outer membrane"/>
    <property type="evidence" value="ECO:0007669"/>
    <property type="project" value="UniProtKB-SubCell"/>
</dbReference>
<keyword evidence="2 7" id="KW-0813">Transport</keyword>
<dbReference type="RefSeq" id="WP_129129002.1">
    <property type="nucleotide sequence ID" value="NZ_SDHW01000001.1"/>
</dbReference>
<dbReference type="InterPro" id="IPR008969">
    <property type="entry name" value="CarboxyPept-like_regulatory"/>
</dbReference>
<dbReference type="Pfam" id="PF07715">
    <property type="entry name" value="Plug"/>
    <property type="match status" value="1"/>
</dbReference>
<proteinExistence type="inferred from homology"/>
<keyword evidence="4 7" id="KW-0812">Transmembrane</keyword>
<evidence type="ECO:0000313" key="10">
    <source>
        <dbReference type="EMBL" id="RXK61629.1"/>
    </source>
</evidence>
<reference evidence="10 11" key="1">
    <citation type="submission" date="2019-01" db="EMBL/GenBank/DDBJ databases">
        <title>Lacibacter sp. strain TTM-7.</title>
        <authorList>
            <person name="Chen W.-M."/>
        </authorList>
    </citation>
    <scope>NUCLEOTIDE SEQUENCE [LARGE SCALE GENOMIC DNA]</scope>
    <source>
        <strain evidence="10 11">TTM-7</strain>
    </source>
</reference>
<name>A0A4Q1CLZ9_9BACT</name>
<dbReference type="InterPro" id="IPR023996">
    <property type="entry name" value="TonB-dep_OMP_SusC/RagA"/>
</dbReference>
<evidence type="ECO:0000256" key="4">
    <source>
        <dbReference type="ARBA" id="ARBA00022692"/>
    </source>
</evidence>
<dbReference type="InterPro" id="IPR036942">
    <property type="entry name" value="Beta-barrel_TonB_sf"/>
</dbReference>
<evidence type="ECO:0000256" key="2">
    <source>
        <dbReference type="ARBA" id="ARBA00022448"/>
    </source>
</evidence>
<keyword evidence="6 7" id="KW-0998">Cell outer membrane</keyword>
<comment type="caution">
    <text evidence="10">The sequence shown here is derived from an EMBL/GenBank/DDBJ whole genome shotgun (WGS) entry which is preliminary data.</text>
</comment>
<protein>
    <submittedName>
        <fullName evidence="10">TonB-dependent receptor</fullName>
    </submittedName>
</protein>
<feature type="chain" id="PRO_5020932114" evidence="8">
    <location>
        <begin position="28"/>
        <end position="1038"/>
    </location>
</feature>
<dbReference type="Pfam" id="PF13715">
    <property type="entry name" value="CarbopepD_reg_2"/>
    <property type="match status" value="1"/>
</dbReference>
<dbReference type="Gene3D" id="2.40.170.20">
    <property type="entry name" value="TonB-dependent receptor, beta-barrel domain"/>
    <property type="match status" value="1"/>
</dbReference>
<dbReference type="PROSITE" id="PS52016">
    <property type="entry name" value="TONB_DEPENDENT_REC_3"/>
    <property type="match status" value="1"/>
</dbReference>
<evidence type="ECO:0000256" key="3">
    <source>
        <dbReference type="ARBA" id="ARBA00022452"/>
    </source>
</evidence>
<evidence type="ECO:0000256" key="7">
    <source>
        <dbReference type="PROSITE-ProRule" id="PRU01360"/>
    </source>
</evidence>
<evidence type="ECO:0000313" key="11">
    <source>
        <dbReference type="Proteomes" id="UP000290204"/>
    </source>
</evidence>
<keyword evidence="5 7" id="KW-0472">Membrane</keyword>
<dbReference type="NCBIfam" id="TIGR04056">
    <property type="entry name" value="OMP_RagA_SusC"/>
    <property type="match status" value="1"/>
</dbReference>
<keyword evidence="8" id="KW-0732">Signal</keyword>
<comment type="subcellular location">
    <subcellularLocation>
        <location evidence="1 7">Cell outer membrane</location>
        <topology evidence="1 7">Multi-pass membrane protein</topology>
    </subcellularLocation>
</comment>
<evidence type="ECO:0000256" key="6">
    <source>
        <dbReference type="ARBA" id="ARBA00023237"/>
    </source>
</evidence>
<dbReference type="InterPro" id="IPR012910">
    <property type="entry name" value="Plug_dom"/>
</dbReference>
<dbReference type="AlphaFoldDB" id="A0A4Q1CLZ9"/>
<dbReference type="OrthoDB" id="899266at2"/>
<keyword evidence="11" id="KW-1185">Reference proteome</keyword>
<dbReference type="Proteomes" id="UP000290204">
    <property type="component" value="Unassembled WGS sequence"/>
</dbReference>
<evidence type="ECO:0000256" key="1">
    <source>
        <dbReference type="ARBA" id="ARBA00004571"/>
    </source>
</evidence>
<feature type="domain" description="TonB-dependent receptor plug" evidence="9">
    <location>
        <begin position="122"/>
        <end position="231"/>
    </location>
</feature>
<keyword evidence="3 7" id="KW-1134">Transmembrane beta strand</keyword>
<organism evidence="10 11">
    <name type="scientific">Lacibacter luteus</name>
    <dbReference type="NCBI Taxonomy" id="2508719"/>
    <lineage>
        <taxon>Bacteria</taxon>
        <taxon>Pseudomonadati</taxon>
        <taxon>Bacteroidota</taxon>
        <taxon>Chitinophagia</taxon>
        <taxon>Chitinophagales</taxon>
        <taxon>Chitinophagaceae</taxon>
        <taxon>Lacibacter</taxon>
    </lineage>
</organism>
<dbReference type="InterPro" id="IPR039426">
    <property type="entry name" value="TonB-dep_rcpt-like"/>
</dbReference>
<comment type="similarity">
    <text evidence="7">Belongs to the TonB-dependent receptor family.</text>
</comment>
<dbReference type="InterPro" id="IPR037066">
    <property type="entry name" value="Plug_dom_sf"/>
</dbReference>